<reference evidence="1 2" key="1">
    <citation type="journal article" date="2017" name="Front. Immunol.">
        <title>Complete Genome Sequence of Lactobacillus casei LC5, a Potential Probiotics for Atopic Dermatitis.</title>
        <authorList>
            <person name="Kang J."/>
            <person name="Chung W.H."/>
            <person name="Lim T.J."/>
            <person name="Whon T.W."/>
            <person name="Lim S."/>
            <person name="Nam Y.D."/>
        </authorList>
    </citation>
    <scope>NUCLEOTIDE SEQUENCE [LARGE SCALE GENOMIC DNA]</scope>
    <source>
        <strain evidence="1 2">LC5</strain>
    </source>
</reference>
<organism evidence="1 2">
    <name type="scientific">Lacticaseibacillus casei</name>
    <name type="common">Lactobacillus casei</name>
    <dbReference type="NCBI Taxonomy" id="1582"/>
    <lineage>
        <taxon>Bacteria</taxon>
        <taxon>Bacillati</taxon>
        <taxon>Bacillota</taxon>
        <taxon>Bacilli</taxon>
        <taxon>Lactobacillales</taxon>
        <taxon>Lactobacillaceae</taxon>
        <taxon>Lacticaseibacillus</taxon>
    </lineage>
</organism>
<protein>
    <submittedName>
        <fullName evidence="1">Uncharacterized protein</fullName>
    </submittedName>
</protein>
<evidence type="ECO:0000313" key="2">
    <source>
        <dbReference type="Proteomes" id="UP000195609"/>
    </source>
</evidence>
<sequence length="69" mass="8051">MAESYGKANGVIIFDKPNINNYLLFYKIKAEILHELNGRIVKPTKLPIFNVPKQRQFRQPVIRRLNAVL</sequence>
<gene>
    <name evidence="1" type="ORF">BGL52_13495</name>
</gene>
<proteinExistence type="predicted"/>
<dbReference type="AlphaFoldDB" id="A0AAN1F0V9"/>
<accession>A0AAN1F0V9</accession>
<name>A0AAN1F0V9_LACCA</name>
<dbReference type="Proteomes" id="UP000195609">
    <property type="component" value="Chromosome"/>
</dbReference>
<dbReference type="EMBL" id="CP017065">
    <property type="protein sequence ID" value="ARY92717.1"/>
    <property type="molecule type" value="Genomic_DNA"/>
</dbReference>
<evidence type="ECO:0000313" key="1">
    <source>
        <dbReference type="EMBL" id="ARY92717.1"/>
    </source>
</evidence>